<dbReference type="InterPro" id="IPR037103">
    <property type="entry name" value="Tubulin/FtsZ-like_C"/>
</dbReference>
<feature type="domain" description="Tubulin/FtsZ 2-layer sandwich" evidence="5">
    <location>
        <begin position="80"/>
        <end position="133"/>
    </location>
</feature>
<evidence type="ECO:0000313" key="7">
    <source>
        <dbReference type="Proteomes" id="UP000604825"/>
    </source>
</evidence>
<dbReference type="OrthoDB" id="1918529at2759"/>
<dbReference type="InterPro" id="IPR000217">
    <property type="entry name" value="Tubulin"/>
</dbReference>
<dbReference type="InterPro" id="IPR018316">
    <property type="entry name" value="Tubulin/FtsZ_2-layer-sand-dom"/>
</dbReference>
<dbReference type="SUPFAM" id="SSF55307">
    <property type="entry name" value="Tubulin C-terminal domain-like"/>
    <property type="match status" value="1"/>
</dbReference>
<dbReference type="GO" id="GO:0005525">
    <property type="term" value="F:GTP binding"/>
    <property type="evidence" value="ECO:0007669"/>
    <property type="project" value="UniProtKB-KW"/>
</dbReference>
<dbReference type="GO" id="GO:0007017">
    <property type="term" value="P:microtubule-based process"/>
    <property type="evidence" value="ECO:0007669"/>
    <property type="project" value="InterPro"/>
</dbReference>
<gene>
    <name evidence="6" type="ORF">NCGR_LOCUS14757</name>
</gene>
<dbReference type="Gene3D" id="3.30.1330.20">
    <property type="entry name" value="Tubulin/FtsZ, C-terminal domain"/>
    <property type="match status" value="1"/>
</dbReference>
<proteinExistence type="inferred from homology"/>
<name>A0A811NBV2_9POAL</name>
<dbReference type="Proteomes" id="UP000604825">
    <property type="component" value="Unassembled WGS sequence"/>
</dbReference>
<evidence type="ECO:0000256" key="4">
    <source>
        <dbReference type="ARBA" id="ARBA00023134"/>
    </source>
</evidence>
<dbReference type="InterPro" id="IPR008280">
    <property type="entry name" value="Tub_FtsZ_C"/>
</dbReference>
<dbReference type="Pfam" id="PF03953">
    <property type="entry name" value="Tubulin_C"/>
    <property type="match status" value="1"/>
</dbReference>
<accession>A0A811NBV2</accession>
<comment type="similarity">
    <text evidence="1">Belongs to the tubulin family.</text>
</comment>
<keyword evidence="4" id="KW-0342">GTP-binding</keyword>
<evidence type="ECO:0000256" key="3">
    <source>
        <dbReference type="ARBA" id="ARBA00022741"/>
    </source>
</evidence>
<dbReference type="PANTHER" id="PTHR11588">
    <property type="entry name" value="TUBULIN"/>
    <property type="match status" value="1"/>
</dbReference>
<keyword evidence="3" id="KW-0547">Nucleotide-binding</keyword>
<evidence type="ECO:0000256" key="2">
    <source>
        <dbReference type="ARBA" id="ARBA00022701"/>
    </source>
</evidence>
<organism evidence="6 7">
    <name type="scientific">Miscanthus lutarioriparius</name>
    <dbReference type="NCBI Taxonomy" id="422564"/>
    <lineage>
        <taxon>Eukaryota</taxon>
        <taxon>Viridiplantae</taxon>
        <taxon>Streptophyta</taxon>
        <taxon>Embryophyta</taxon>
        <taxon>Tracheophyta</taxon>
        <taxon>Spermatophyta</taxon>
        <taxon>Magnoliopsida</taxon>
        <taxon>Liliopsida</taxon>
        <taxon>Poales</taxon>
        <taxon>Poaceae</taxon>
        <taxon>PACMAD clade</taxon>
        <taxon>Panicoideae</taxon>
        <taxon>Andropogonodae</taxon>
        <taxon>Andropogoneae</taxon>
        <taxon>Saccharinae</taxon>
        <taxon>Miscanthus</taxon>
    </lineage>
</organism>
<keyword evidence="7" id="KW-1185">Reference proteome</keyword>
<dbReference type="EMBL" id="CAJGYO010000003">
    <property type="protein sequence ID" value="CAD6221489.1"/>
    <property type="molecule type" value="Genomic_DNA"/>
</dbReference>
<sequence>MREAKIQVIRAANLACELFVEQTGNADSRNVCLTQDSDDVHHSVTALSIDQLVYGLKDYTLFHGNTCDKCGACSLNRISRGSQQYCALTVPELTQQMWDVKNMMCAADPRHGRYLTASGMFRGKMSTKEVYVALD</sequence>
<evidence type="ECO:0000313" key="6">
    <source>
        <dbReference type="EMBL" id="CAD6221489.1"/>
    </source>
</evidence>
<keyword evidence="2" id="KW-0493">Microtubule</keyword>
<reference evidence="6" key="1">
    <citation type="submission" date="2020-10" db="EMBL/GenBank/DDBJ databases">
        <authorList>
            <person name="Han B."/>
            <person name="Lu T."/>
            <person name="Zhao Q."/>
            <person name="Huang X."/>
            <person name="Zhao Y."/>
        </authorList>
    </citation>
    <scope>NUCLEOTIDE SEQUENCE</scope>
</reference>
<evidence type="ECO:0000256" key="1">
    <source>
        <dbReference type="ARBA" id="ARBA00009636"/>
    </source>
</evidence>
<protein>
    <recommendedName>
        <fullName evidence="5">Tubulin/FtsZ 2-layer sandwich domain-containing protein</fullName>
    </recommendedName>
</protein>
<dbReference type="GO" id="GO:0005874">
    <property type="term" value="C:microtubule"/>
    <property type="evidence" value="ECO:0007669"/>
    <property type="project" value="UniProtKB-KW"/>
</dbReference>
<comment type="caution">
    <text evidence="6">The sequence shown here is derived from an EMBL/GenBank/DDBJ whole genome shotgun (WGS) entry which is preliminary data.</text>
</comment>
<evidence type="ECO:0000259" key="5">
    <source>
        <dbReference type="Pfam" id="PF03953"/>
    </source>
</evidence>
<dbReference type="AlphaFoldDB" id="A0A811NBV2"/>